<organism evidence="1 2">
    <name type="scientific">Kingdonia uniflora</name>
    <dbReference type="NCBI Taxonomy" id="39325"/>
    <lineage>
        <taxon>Eukaryota</taxon>
        <taxon>Viridiplantae</taxon>
        <taxon>Streptophyta</taxon>
        <taxon>Embryophyta</taxon>
        <taxon>Tracheophyta</taxon>
        <taxon>Spermatophyta</taxon>
        <taxon>Magnoliopsida</taxon>
        <taxon>Ranunculales</taxon>
        <taxon>Circaeasteraceae</taxon>
        <taxon>Kingdonia</taxon>
    </lineage>
</organism>
<dbReference type="Proteomes" id="UP000541444">
    <property type="component" value="Unassembled WGS sequence"/>
</dbReference>
<dbReference type="EMBL" id="JACGCM010002535">
    <property type="protein sequence ID" value="KAF6138998.1"/>
    <property type="molecule type" value="Genomic_DNA"/>
</dbReference>
<protein>
    <submittedName>
        <fullName evidence="1">Uncharacterized protein</fullName>
    </submittedName>
</protein>
<gene>
    <name evidence="1" type="ORF">GIB67_010724</name>
</gene>
<accession>A0A7J7L8X5</accession>
<name>A0A7J7L8X5_9MAGN</name>
<reference evidence="1 2" key="1">
    <citation type="journal article" date="2020" name="IScience">
        <title>Genome Sequencing of the Endangered Kingdonia uniflora (Circaeasteraceae, Ranunculales) Reveals Potential Mechanisms of Evolutionary Specialization.</title>
        <authorList>
            <person name="Sun Y."/>
            <person name="Deng T."/>
            <person name="Zhang A."/>
            <person name="Moore M.J."/>
            <person name="Landis J.B."/>
            <person name="Lin N."/>
            <person name="Zhang H."/>
            <person name="Zhang X."/>
            <person name="Huang J."/>
            <person name="Zhang X."/>
            <person name="Sun H."/>
            <person name="Wang H."/>
        </authorList>
    </citation>
    <scope>NUCLEOTIDE SEQUENCE [LARGE SCALE GENOMIC DNA]</scope>
    <source>
        <strain evidence="1">TB1705</strain>
        <tissue evidence="1">Leaf</tissue>
    </source>
</reference>
<keyword evidence="2" id="KW-1185">Reference proteome</keyword>
<sequence length="71" mass="8268">KKQRQRVQVPEDAEFLEETGDGGLHWTKADFTCLVKVWVTTSVQTTGRTKGFTFYQKVNISFNRDPEYPTR</sequence>
<comment type="caution">
    <text evidence="1">The sequence shown here is derived from an EMBL/GenBank/DDBJ whole genome shotgun (WGS) entry which is preliminary data.</text>
</comment>
<evidence type="ECO:0000313" key="1">
    <source>
        <dbReference type="EMBL" id="KAF6138998.1"/>
    </source>
</evidence>
<evidence type="ECO:0000313" key="2">
    <source>
        <dbReference type="Proteomes" id="UP000541444"/>
    </source>
</evidence>
<proteinExistence type="predicted"/>
<dbReference type="OrthoDB" id="674687at2759"/>
<feature type="non-terminal residue" evidence="1">
    <location>
        <position position="1"/>
    </location>
</feature>
<dbReference type="AlphaFoldDB" id="A0A7J7L8X5"/>